<dbReference type="STRING" id="1121448.DGI_1278"/>
<dbReference type="PATRIC" id="fig|1121448.10.peg.1272"/>
<dbReference type="Gene3D" id="3.30.70.120">
    <property type="match status" value="1"/>
</dbReference>
<dbReference type="RefSeq" id="WP_021759920.1">
    <property type="nucleotide sequence ID" value="NC_022444.1"/>
</dbReference>
<protein>
    <submittedName>
        <fullName evidence="2">Putative nitrogen regulatory protein P-II</fullName>
    </submittedName>
</protein>
<proteinExistence type="inferred from homology"/>
<dbReference type="OrthoDB" id="9802729at2"/>
<dbReference type="GO" id="GO:0005524">
    <property type="term" value="F:ATP binding"/>
    <property type="evidence" value="ECO:0007669"/>
    <property type="project" value="TreeGrafter"/>
</dbReference>
<gene>
    <name evidence="2" type="ORF">DGI_1278</name>
</gene>
<dbReference type="PRINTS" id="PR00340">
    <property type="entry name" value="PIIGLNB"/>
</dbReference>
<dbReference type="SMART" id="SM00938">
    <property type="entry name" value="P-II"/>
    <property type="match status" value="1"/>
</dbReference>
<keyword evidence="3" id="KW-1185">Reference proteome</keyword>
<evidence type="ECO:0000313" key="3">
    <source>
        <dbReference type="Proteomes" id="UP000016587"/>
    </source>
</evidence>
<dbReference type="InterPro" id="IPR002187">
    <property type="entry name" value="N-reg_PII"/>
</dbReference>
<dbReference type="eggNOG" id="COG0347">
    <property type="taxonomic scope" value="Bacteria"/>
</dbReference>
<dbReference type="AlphaFoldDB" id="T2GAI9"/>
<dbReference type="Pfam" id="PF00543">
    <property type="entry name" value="P-II"/>
    <property type="match status" value="1"/>
</dbReference>
<dbReference type="Proteomes" id="UP000016587">
    <property type="component" value="Chromosome"/>
</dbReference>
<dbReference type="EMBL" id="CP006585">
    <property type="protein sequence ID" value="AGW13131.1"/>
    <property type="molecule type" value="Genomic_DNA"/>
</dbReference>
<comment type="similarity">
    <text evidence="1">Belongs to the P(II) protein family.</text>
</comment>
<dbReference type="PROSITE" id="PS00638">
    <property type="entry name" value="PII_GLNB_CTER"/>
    <property type="match status" value="1"/>
</dbReference>
<dbReference type="PROSITE" id="PS51343">
    <property type="entry name" value="PII_GLNB_DOM"/>
    <property type="match status" value="1"/>
</dbReference>
<evidence type="ECO:0000256" key="1">
    <source>
        <dbReference type="RuleBase" id="RU003936"/>
    </source>
</evidence>
<dbReference type="InterPro" id="IPR017918">
    <property type="entry name" value="N-reg_PII_CS"/>
</dbReference>
<dbReference type="GO" id="GO:0005829">
    <property type="term" value="C:cytosol"/>
    <property type="evidence" value="ECO:0007669"/>
    <property type="project" value="TreeGrafter"/>
</dbReference>
<dbReference type="HOGENOM" id="CLU_082268_0_1_7"/>
<dbReference type="GO" id="GO:0030234">
    <property type="term" value="F:enzyme regulator activity"/>
    <property type="evidence" value="ECO:0007669"/>
    <property type="project" value="InterPro"/>
</dbReference>
<dbReference type="InterPro" id="IPR011322">
    <property type="entry name" value="N-reg_PII-like_a/b"/>
</dbReference>
<dbReference type="InterPro" id="IPR015867">
    <property type="entry name" value="N-reg_PII/ATP_PRibTrfase_C"/>
</dbReference>
<dbReference type="PANTHER" id="PTHR30115:SF11">
    <property type="entry name" value="NITROGEN REGULATORY PROTEIN P-II HOMOLOG"/>
    <property type="match status" value="1"/>
</dbReference>
<organism evidence="2 3">
    <name type="scientific">Megalodesulfovibrio gigas (strain ATCC 19364 / DSM 1382 / NCIMB 9332 / VKM B-1759)</name>
    <name type="common">Desulfovibrio gigas</name>
    <dbReference type="NCBI Taxonomy" id="1121448"/>
    <lineage>
        <taxon>Bacteria</taxon>
        <taxon>Pseudomonadati</taxon>
        <taxon>Thermodesulfobacteriota</taxon>
        <taxon>Desulfovibrionia</taxon>
        <taxon>Desulfovibrionales</taxon>
        <taxon>Desulfovibrionaceae</taxon>
        <taxon>Megalodesulfovibrio</taxon>
    </lineage>
</organism>
<dbReference type="KEGG" id="dgg:DGI_1278"/>
<accession>T2GAI9</accession>
<name>T2GAI9_MEGG1</name>
<reference evidence="2 3" key="1">
    <citation type="journal article" date="2013" name="J. Bacteriol.">
        <title>Roles of HynAB and Ech, the only two hydrogenases found in the model sulfate reducer Desulfovibrio gigas.</title>
        <authorList>
            <person name="Morais-Silva F.O."/>
            <person name="Santos C.I."/>
            <person name="Rodrigues R."/>
            <person name="Pereira I.A."/>
            <person name="Rodrigues-Pousada C."/>
        </authorList>
    </citation>
    <scope>NUCLEOTIDE SEQUENCE [LARGE SCALE GENOMIC DNA]</scope>
    <source>
        <strain evidence="3">ATCC 19364 / DSM 1382 / NCIMB 9332 / VKM B-1759</strain>
    </source>
</reference>
<dbReference type="SUPFAM" id="SSF54913">
    <property type="entry name" value="GlnB-like"/>
    <property type="match status" value="1"/>
</dbReference>
<sequence>MKEIMAVIRMNMMNQTKSALTEAGVSAFFAVEALGRGKGLVPKDLLDGVKAGSEEAAALLGEKGRLYPKRVLTVVVPEDMVETVVKTIMKVNITGKPGDGKIFVMPVGDAVRVRTGEKGNEAIDEM</sequence>
<dbReference type="PANTHER" id="PTHR30115">
    <property type="entry name" value="NITROGEN REGULATORY PROTEIN P-II"/>
    <property type="match status" value="1"/>
</dbReference>
<dbReference type="GO" id="GO:0006808">
    <property type="term" value="P:regulation of nitrogen utilization"/>
    <property type="evidence" value="ECO:0007669"/>
    <property type="project" value="InterPro"/>
</dbReference>
<reference evidence="3" key="2">
    <citation type="submission" date="2013-07" db="EMBL/GenBank/DDBJ databases">
        <authorList>
            <person name="Morais-Silva F.O."/>
            <person name="Rezende A.M."/>
            <person name="Pimentel C."/>
            <person name="Resende D.M."/>
            <person name="Santos C.I."/>
            <person name="Clemente C."/>
            <person name="de Oliveira L.M."/>
            <person name="da Silva S.M."/>
            <person name="Costa D.A."/>
            <person name="Varela-Raposo A."/>
            <person name="Horacio E.C.A."/>
            <person name="Matos M."/>
            <person name="Flores O."/>
            <person name="Ruiz J.C."/>
            <person name="Rodrigues-Pousada C."/>
        </authorList>
    </citation>
    <scope>NUCLEOTIDE SEQUENCE [LARGE SCALE GENOMIC DNA]</scope>
    <source>
        <strain evidence="3">ATCC 19364 / DSM 1382 / NCIMB 9332 / VKM B-1759</strain>
    </source>
</reference>
<evidence type="ECO:0000313" key="2">
    <source>
        <dbReference type="EMBL" id="AGW13131.1"/>
    </source>
</evidence>